<dbReference type="AlphaFoldDB" id="A0A248TEM0"/>
<dbReference type="RefSeq" id="WP_095370191.1">
    <property type="nucleotide sequence ID" value="NZ_CP022983.1"/>
</dbReference>
<dbReference type="EMBL" id="CP022983">
    <property type="protein sequence ID" value="ASV66616.1"/>
    <property type="molecule type" value="Genomic_DNA"/>
</dbReference>
<evidence type="ECO:0000256" key="3">
    <source>
        <dbReference type="ARBA" id="ARBA00022801"/>
    </source>
</evidence>
<reference evidence="5 6" key="1">
    <citation type="submission" date="2017-08" db="EMBL/GenBank/DDBJ databases">
        <title>Complete Genome Sequence of Bacillus kochii Oregon-R-modENCODE STRAIN BDGP4, isolated from Drosophila melanogaster gut.</title>
        <authorList>
            <person name="Wan K.H."/>
            <person name="Yu C."/>
            <person name="Park S."/>
            <person name="Hammonds A.S."/>
            <person name="Booth B.W."/>
            <person name="Celniker S.E."/>
        </authorList>
    </citation>
    <scope>NUCLEOTIDE SEQUENCE [LARGE SCALE GENOMIC DNA]</scope>
    <source>
        <strain evidence="5 6">BDGP4</strain>
    </source>
</reference>
<dbReference type="InterPro" id="IPR029062">
    <property type="entry name" value="Class_I_gatase-like"/>
</dbReference>
<evidence type="ECO:0000256" key="2">
    <source>
        <dbReference type="ARBA" id="ARBA00022670"/>
    </source>
</evidence>
<evidence type="ECO:0000256" key="1">
    <source>
        <dbReference type="ARBA" id="ARBA00006534"/>
    </source>
</evidence>
<accession>A0A248TEM0</accession>
<evidence type="ECO:0000256" key="4">
    <source>
        <dbReference type="ARBA" id="ARBA00022825"/>
    </source>
</evidence>
<organism evidence="5 6">
    <name type="scientific">Cytobacillus kochii</name>
    <dbReference type="NCBI Taxonomy" id="859143"/>
    <lineage>
        <taxon>Bacteria</taxon>
        <taxon>Bacillati</taxon>
        <taxon>Bacillota</taxon>
        <taxon>Bacilli</taxon>
        <taxon>Bacillales</taxon>
        <taxon>Bacillaceae</taxon>
        <taxon>Cytobacillus</taxon>
    </lineage>
</organism>
<keyword evidence="4" id="KW-0720">Serine protease</keyword>
<comment type="similarity">
    <text evidence="1">Belongs to the peptidase S51 family.</text>
</comment>
<protein>
    <recommendedName>
        <fullName evidence="7">Peptidase S51 dipeptidase E</fullName>
    </recommendedName>
</protein>
<keyword evidence="3" id="KW-0378">Hydrolase</keyword>
<dbReference type="KEGG" id="bko:CKF48_04340"/>
<dbReference type="SUPFAM" id="SSF52317">
    <property type="entry name" value="Class I glutamine amidotransferase-like"/>
    <property type="match status" value="1"/>
</dbReference>
<evidence type="ECO:0000313" key="5">
    <source>
        <dbReference type="EMBL" id="ASV66616.1"/>
    </source>
</evidence>
<proteinExistence type="inferred from homology"/>
<dbReference type="GO" id="GO:0008236">
    <property type="term" value="F:serine-type peptidase activity"/>
    <property type="evidence" value="ECO:0007669"/>
    <property type="project" value="UniProtKB-KW"/>
</dbReference>
<keyword evidence="2" id="KW-0645">Protease</keyword>
<keyword evidence="6" id="KW-1185">Reference proteome</keyword>
<evidence type="ECO:0000313" key="6">
    <source>
        <dbReference type="Proteomes" id="UP000215137"/>
    </source>
</evidence>
<evidence type="ECO:0008006" key="7">
    <source>
        <dbReference type="Google" id="ProtNLM"/>
    </source>
</evidence>
<dbReference type="Pfam" id="PF03575">
    <property type="entry name" value="Peptidase_S51"/>
    <property type="match status" value="1"/>
</dbReference>
<sequence>MDQHLFLFGGSPPFGRIHGKQFASLCNQKNGHVAIFCLNRKGWQTYMPKYQHILEEEGVTDFRYYLLEETNSIRSEKITGIIICGGDTLSYHHYIVTKRVGEEIKQLFQEGVPIAGFSAGALICSEYCMVSPSDYKGDKLMILNGLGILQDYIIAAHYSKWNEKQNLLAVMTETKTEKGLGLDDEASVYLKNGHIESLEGKNVHIEKGWSFE</sequence>
<dbReference type="Proteomes" id="UP000215137">
    <property type="component" value="Chromosome"/>
</dbReference>
<dbReference type="PANTHER" id="PTHR36175">
    <property type="entry name" value="CYANOPHYCINASE"/>
    <property type="match status" value="1"/>
</dbReference>
<dbReference type="PANTHER" id="PTHR36175:SF1">
    <property type="entry name" value="CYANOPHYCINASE"/>
    <property type="match status" value="1"/>
</dbReference>
<gene>
    <name evidence="5" type="ORF">CKF48_04340</name>
</gene>
<dbReference type="Gene3D" id="3.40.50.880">
    <property type="match status" value="1"/>
</dbReference>
<dbReference type="InterPro" id="IPR005320">
    <property type="entry name" value="Peptidase_S51"/>
</dbReference>
<dbReference type="CDD" id="cd03129">
    <property type="entry name" value="GAT1_Peptidase_E_like"/>
    <property type="match status" value="1"/>
</dbReference>
<dbReference type="GO" id="GO:0006508">
    <property type="term" value="P:proteolysis"/>
    <property type="evidence" value="ECO:0007669"/>
    <property type="project" value="UniProtKB-KW"/>
</dbReference>
<name>A0A248TEM0_9BACI</name>
<dbReference type="OrthoDB" id="65372at2"/>